<dbReference type="Gene3D" id="1.10.1220.10">
    <property type="entry name" value="Met repressor-like"/>
    <property type="match status" value="1"/>
</dbReference>
<dbReference type="GeneID" id="89466711"/>
<dbReference type="AlphaFoldDB" id="A0A1V9QTH5"/>
<feature type="domain" description="Arc-like DNA binding" evidence="1">
    <location>
        <begin position="10"/>
        <end position="48"/>
    </location>
</feature>
<evidence type="ECO:0000313" key="3">
    <source>
        <dbReference type="Proteomes" id="UP000192638"/>
    </source>
</evidence>
<dbReference type="GO" id="GO:0006355">
    <property type="term" value="P:regulation of DNA-templated transcription"/>
    <property type="evidence" value="ECO:0007669"/>
    <property type="project" value="InterPro"/>
</dbReference>
<accession>A0A1V9QTH5</accession>
<comment type="caution">
    <text evidence="2">The sequence shown here is derived from an EMBL/GenBank/DDBJ whole genome shotgun (WGS) entry which is preliminary data.</text>
</comment>
<dbReference type="EMBL" id="NBEB01000097">
    <property type="protein sequence ID" value="OQQ82027.1"/>
    <property type="molecule type" value="Genomic_DNA"/>
</dbReference>
<dbReference type="InterPro" id="IPR005569">
    <property type="entry name" value="Arc_DNA-bd_dom"/>
</dbReference>
<evidence type="ECO:0000313" key="2">
    <source>
        <dbReference type="EMBL" id="OQQ82027.1"/>
    </source>
</evidence>
<name>A0A1V9QTH5_9LACO</name>
<gene>
    <name evidence="2" type="ORF">B6U60_09240</name>
</gene>
<organism evidence="2 3">
    <name type="scientific">Ligilactobacillus salivarius</name>
    <dbReference type="NCBI Taxonomy" id="1624"/>
    <lineage>
        <taxon>Bacteria</taxon>
        <taxon>Bacillati</taxon>
        <taxon>Bacillota</taxon>
        <taxon>Bacilli</taxon>
        <taxon>Lactobacillales</taxon>
        <taxon>Lactobacillaceae</taxon>
        <taxon>Ligilactobacillus</taxon>
    </lineage>
</organism>
<dbReference type="SUPFAM" id="SSF47598">
    <property type="entry name" value="Ribbon-helix-helix"/>
    <property type="match status" value="1"/>
</dbReference>
<reference evidence="2 3" key="1">
    <citation type="submission" date="2017-03" db="EMBL/GenBank/DDBJ databases">
        <title>Phylogenomics and comparative genomics of Lactobacillus salivarius, a mammalian gut commensal.</title>
        <authorList>
            <person name="Harris H.M."/>
        </authorList>
    </citation>
    <scope>NUCLEOTIDE SEQUENCE [LARGE SCALE GENOMIC DNA]</scope>
    <source>
        <strain evidence="2 3">LMG 14477</strain>
    </source>
</reference>
<protein>
    <recommendedName>
        <fullName evidence="1">Arc-like DNA binding domain-containing protein</fullName>
    </recommendedName>
</protein>
<dbReference type="InterPro" id="IPR010985">
    <property type="entry name" value="Ribbon_hlx_hlx"/>
</dbReference>
<dbReference type="Pfam" id="PF03869">
    <property type="entry name" value="Arc"/>
    <property type="match status" value="1"/>
</dbReference>
<dbReference type="InterPro" id="IPR013321">
    <property type="entry name" value="Arc_rbn_hlx_hlx"/>
</dbReference>
<dbReference type="Proteomes" id="UP000192638">
    <property type="component" value="Unassembled WGS sequence"/>
</dbReference>
<evidence type="ECO:0000259" key="1">
    <source>
        <dbReference type="Pfam" id="PF03869"/>
    </source>
</evidence>
<proteinExistence type="predicted"/>
<dbReference type="GO" id="GO:0003677">
    <property type="term" value="F:DNA binding"/>
    <property type="evidence" value="ECO:0007669"/>
    <property type="project" value="InterPro"/>
</dbReference>
<sequence>MVDKFTNDNDKRFTLRIDKELFDIVSKSAKKNKRSTNKEIEFVLQQYFNDNTNRKG</sequence>
<dbReference type="RefSeq" id="WP_080767600.1">
    <property type="nucleotide sequence ID" value="NZ_CP062072.1"/>
</dbReference>